<evidence type="ECO:0000313" key="9">
    <source>
        <dbReference type="EMBL" id="KAE9173594.1"/>
    </source>
</evidence>
<evidence type="ECO:0000313" key="2">
    <source>
        <dbReference type="EMBL" id="KAE8920499.1"/>
    </source>
</evidence>
<evidence type="ECO:0000313" key="6">
    <source>
        <dbReference type="EMBL" id="KAE9075548.1"/>
    </source>
</evidence>
<evidence type="ECO:0000313" key="14">
    <source>
        <dbReference type="Proteomes" id="UP000440367"/>
    </source>
</evidence>
<keyword evidence="1" id="KW-0732">Signal</keyword>
<dbReference type="Proteomes" id="UP000433483">
    <property type="component" value="Unassembled WGS sequence"/>
</dbReference>
<dbReference type="Proteomes" id="UP000441208">
    <property type="component" value="Unassembled WGS sequence"/>
</dbReference>
<evidence type="ECO:0000313" key="8">
    <source>
        <dbReference type="EMBL" id="KAE9169137.1"/>
    </source>
</evidence>
<protein>
    <recommendedName>
        <fullName evidence="20">RxLR effector protein</fullName>
    </recommendedName>
</protein>
<evidence type="ECO:0000313" key="12">
    <source>
        <dbReference type="Proteomes" id="UP000433483"/>
    </source>
</evidence>
<dbReference type="Proteomes" id="UP000460718">
    <property type="component" value="Unassembled WGS sequence"/>
</dbReference>
<evidence type="ECO:0000313" key="11">
    <source>
        <dbReference type="Proteomes" id="UP000429523"/>
    </source>
</evidence>
<evidence type="ECO:0000313" key="18">
    <source>
        <dbReference type="Proteomes" id="UP000476176"/>
    </source>
</evidence>
<dbReference type="Proteomes" id="UP000440732">
    <property type="component" value="Unassembled WGS sequence"/>
</dbReference>
<dbReference type="EMBL" id="QXFX01004158">
    <property type="protein sequence ID" value="KAE9065224.1"/>
    <property type="molecule type" value="Genomic_DNA"/>
</dbReference>
<feature type="signal peptide" evidence="1">
    <location>
        <begin position="1"/>
        <end position="21"/>
    </location>
</feature>
<dbReference type="Proteomes" id="UP000488956">
    <property type="component" value="Unassembled WGS sequence"/>
</dbReference>
<feature type="chain" id="PRO_5036166394" description="RxLR effector protein" evidence="1">
    <location>
        <begin position="22"/>
        <end position="138"/>
    </location>
</feature>
<dbReference type="AlphaFoldDB" id="A0A6A3VUD6"/>
<evidence type="ECO:0000313" key="15">
    <source>
        <dbReference type="Proteomes" id="UP000440732"/>
    </source>
</evidence>
<evidence type="ECO:0000256" key="1">
    <source>
        <dbReference type="SAM" id="SignalP"/>
    </source>
</evidence>
<dbReference type="EMBL" id="QXGE01004184">
    <property type="protein sequence ID" value="KAE9271619.1"/>
    <property type="molecule type" value="Genomic_DNA"/>
</dbReference>
<dbReference type="EMBL" id="QXFW01004175">
    <property type="protein sequence ID" value="KAE8966860.1"/>
    <property type="molecule type" value="Genomic_DNA"/>
</dbReference>
<dbReference type="EMBL" id="QXGC01004489">
    <property type="protein sequence ID" value="KAE9169137.1"/>
    <property type="molecule type" value="Genomic_DNA"/>
</dbReference>
<dbReference type="PROSITE" id="PS51257">
    <property type="entry name" value="PROKAR_LIPOPROTEIN"/>
    <property type="match status" value="1"/>
</dbReference>
<dbReference type="Proteomes" id="UP000476176">
    <property type="component" value="Unassembled WGS sequence"/>
</dbReference>
<proteinExistence type="predicted"/>
<evidence type="ECO:0000313" key="4">
    <source>
        <dbReference type="EMBL" id="KAE9065224.1"/>
    </source>
</evidence>
<sequence length="138" mass="14939">MTRMLHFLFVVMVTLLASCDAAEITTRNQLSISTTNAGATAKALEKFFADDSEKNKNNGFLMVMSDSSAAQEERVSAGAIAAAAGARTGAGTAVVSSATGTGQTVTVTIYNNNGLWQRFQRWWNRLFNQGRRLRQANN</sequence>
<evidence type="ECO:0000313" key="16">
    <source>
        <dbReference type="Proteomes" id="UP000441208"/>
    </source>
</evidence>
<dbReference type="Proteomes" id="UP000440367">
    <property type="component" value="Unassembled WGS sequence"/>
</dbReference>
<comment type="caution">
    <text evidence="9">The sequence shown here is derived from an EMBL/GenBank/DDBJ whole genome shotgun (WGS) entry which is preliminary data.</text>
</comment>
<dbReference type="OrthoDB" id="127426at2759"/>
<evidence type="ECO:0000313" key="13">
    <source>
        <dbReference type="Proteomes" id="UP000437068"/>
    </source>
</evidence>
<dbReference type="EMBL" id="QXGA01004185">
    <property type="protein sequence ID" value="KAE9075548.1"/>
    <property type="molecule type" value="Genomic_DNA"/>
</dbReference>
<dbReference type="Proteomes" id="UP000429523">
    <property type="component" value="Unassembled WGS sequence"/>
</dbReference>
<accession>A0A6A3VUD6</accession>
<organism evidence="9 14">
    <name type="scientific">Phytophthora fragariae</name>
    <dbReference type="NCBI Taxonomy" id="53985"/>
    <lineage>
        <taxon>Eukaryota</taxon>
        <taxon>Sar</taxon>
        <taxon>Stramenopiles</taxon>
        <taxon>Oomycota</taxon>
        <taxon>Peronosporomycetes</taxon>
        <taxon>Peronosporales</taxon>
        <taxon>Peronosporaceae</taxon>
        <taxon>Phytophthora</taxon>
    </lineage>
</organism>
<gene>
    <name evidence="10" type="ORF">PF001_g28301</name>
    <name evidence="9" type="ORF">PF002_g29271</name>
    <name evidence="8" type="ORF">PF004_g28284</name>
    <name evidence="7" type="ORF">PF005_g28695</name>
    <name evidence="6" type="ORF">PF006_g28311</name>
    <name evidence="5" type="ORF">PF007_g28615</name>
    <name evidence="2" type="ORF">PF009_g29208</name>
    <name evidence="4" type="ORF">PF010_g28292</name>
    <name evidence="3" type="ORF">PF011_g27781</name>
</gene>
<evidence type="ECO:0000313" key="10">
    <source>
        <dbReference type="EMBL" id="KAE9271619.1"/>
    </source>
</evidence>
<evidence type="ECO:0000313" key="7">
    <source>
        <dbReference type="EMBL" id="KAE9167647.1"/>
    </source>
</evidence>
<evidence type="ECO:0000313" key="19">
    <source>
        <dbReference type="Proteomes" id="UP000488956"/>
    </source>
</evidence>
<dbReference type="EMBL" id="QXGF01003984">
    <property type="protein sequence ID" value="KAE8920499.1"/>
    <property type="molecule type" value="Genomic_DNA"/>
</dbReference>
<evidence type="ECO:0000313" key="17">
    <source>
        <dbReference type="Proteomes" id="UP000460718"/>
    </source>
</evidence>
<name>A0A6A3VUD6_9STRA</name>
<evidence type="ECO:0000313" key="3">
    <source>
        <dbReference type="EMBL" id="KAE8966860.1"/>
    </source>
</evidence>
<evidence type="ECO:0000313" key="5">
    <source>
        <dbReference type="EMBL" id="KAE9066079.1"/>
    </source>
</evidence>
<dbReference type="Proteomes" id="UP000437068">
    <property type="component" value="Unassembled WGS sequence"/>
</dbReference>
<dbReference type="EMBL" id="QXGB01004072">
    <property type="protein sequence ID" value="KAE9167647.1"/>
    <property type="molecule type" value="Genomic_DNA"/>
</dbReference>
<evidence type="ECO:0008006" key="20">
    <source>
        <dbReference type="Google" id="ProtNLM"/>
    </source>
</evidence>
<reference evidence="11 12" key="1">
    <citation type="submission" date="2018-08" db="EMBL/GenBank/DDBJ databases">
        <title>Genomic investigation of the strawberry pathogen Phytophthora fragariae indicates pathogenicity is determined by transcriptional variation in three key races.</title>
        <authorList>
            <person name="Adams T.M."/>
            <person name="Armitage A.D."/>
            <person name="Sobczyk M.K."/>
            <person name="Bates H.J."/>
            <person name="Dunwell J.M."/>
            <person name="Nellist C.F."/>
            <person name="Harrison R.J."/>
        </authorList>
    </citation>
    <scope>NUCLEOTIDE SEQUENCE [LARGE SCALE GENOMIC DNA]</scope>
    <source>
        <strain evidence="10 13">A4</strain>
        <strain evidence="9 14">BC-1</strain>
        <strain evidence="8 18">BC-23</strain>
        <strain evidence="7 12">NOV-27</strain>
        <strain evidence="6 15">NOV-5</strain>
        <strain evidence="5 16">NOV-71</strain>
        <strain evidence="2 11">NOV-9</strain>
        <strain evidence="4 19">ONT-3</strain>
        <strain evidence="3 17">SCRP245</strain>
    </source>
</reference>
<keyword evidence="12" id="KW-1185">Reference proteome</keyword>
<dbReference type="EMBL" id="QXFZ01004022">
    <property type="protein sequence ID" value="KAE9066079.1"/>
    <property type="molecule type" value="Genomic_DNA"/>
</dbReference>
<dbReference type="EMBL" id="QXGD01003929">
    <property type="protein sequence ID" value="KAE9173594.1"/>
    <property type="molecule type" value="Genomic_DNA"/>
</dbReference>